<comment type="similarity">
    <text evidence="1">Belongs to the zinc-containing alcohol dehydrogenase family.</text>
</comment>
<dbReference type="InterPro" id="IPR047122">
    <property type="entry name" value="Trans-enoyl_RdTase-like"/>
</dbReference>
<keyword evidence="5" id="KW-1185">Reference proteome</keyword>
<dbReference type="PANTHER" id="PTHR45348">
    <property type="entry name" value="HYPOTHETICAL OXIDOREDUCTASE (EUROFUNG)"/>
    <property type="match status" value="1"/>
</dbReference>
<protein>
    <recommendedName>
        <fullName evidence="3">Enoyl reductase (ER) domain-containing protein</fullName>
    </recommendedName>
</protein>
<dbReference type="SUPFAM" id="SSF51735">
    <property type="entry name" value="NAD(P)-binding Rossmann-fold domains"/>
    <property type="match status" value="1"/>
</dbReference>
<dbReference type="InterPro" id="IPR020843">
    <property type="entry name" value="ER"/>
</dbReference>
<proteinExistence type="inferred from homology"/>
<keyword evidence="2" id="KW-0560">Oxidoreductase</keyword>
<name>A0A9Q0AL18_9PEZI</name>
<dbReference type="InterPro" id="IPR013154">
    <property type="entry name" value="ADH-like_N"/>
</dbReference>
<evidence type="ECO:0000256" key="1">
    <source>
        <dbReference type="ARBA" id="ARBA00008072"/>
    </source>
</evidence>
<dbReference type="Pfam" id="PF08240">
    <property type="entry name" value="ADH_N"/>
    <property type="match status" value="1"/>
</dbReference>
<dbReference type="SUPFAM" id="SSF50129">
    <property type="entry name" value="GroES-like"/>
    <property type="match status" value="1"/>
</dbReference>
<feature type="domain" description="Enoyl reductase (ER)" evidence="3">
    <location>
        <begin position="9"/>
        <end position="275"/>
    </location>
</feature>
<dbReference type="GO" id="GO:0016651">
    <property type="term" value="F:oxidoreductase activity, acting on NAD(P)H"/>
    <property type="evidence" value="ECO:0007669"/>
    <property type="project" value="InterPro"/>
</dbReference>
<organism evidence="4 5">
    <name type="scientific">Neoarthrinium moseri</name>
    <dbReference type="NCBI Taxonomy" id="1658444"/>
    <lineage>
        <taxon>Eukaryota</taxon>
        <taxon>Fungi</taxon>
        <taxon>Dikarya</taxon>
        <taxon>Ascomycota</taxon>
        <taxon>Pezizomycotina</taxon>
        <taxon>Sordariomycetes</taxon>
        <taxon>Xylariomycetidae</taxon>
        <taxon>Amphisphaeriales</taxon>
        <taxon>Apiosporaceae</taxon>
        <taxon>Neoarthrinium</taxon>
    </lineage>
</organism>
<dbReference type="PANTHER" id="PTHR45348:SF5">
    <property type="entry name" value="OXIDOREDUCTASE, PUTATIVE (AFU_ORTHOLOGUE AFUA_8G01420)-RELATED"/>
    <property type="match status" value="1"/>
</dbReference>
<gene>
    <name evidence="4" type="ORF">JX265_010097</name>
</gene>
<dbReference type="SMART" id="SM00829">
    <property type="entry name" value="PKS_ER"/>
    <property type="match status" value="1"/>
</dbReference>
<evidence type="ECO:0000259" key="3">
    <source>
        <dbReference type="SMART" id="SM00829"/>
    </source>
</evidence>
<evidence type="ECO:0000313" key="5">
    <source>
        <dbReference type="Proteomes" id="UP000829685"/>
    </source>
</evidence>
<reference evidence="4" key="1">
    <citation type="submission" date="2021-03" db="EMBL/GenBank/DDBJ databases">
        <title>Revisited historic fungal species revealed as producer of novel bioactive compounds through whole genome sequencing and comparative genomics.</title>
        <authorList>
            <person name="Vignolle G.A."/>
            <person name="Hochenegger N."/>
            <person name="Mach R.L."/>
            <person name="Mach-Aigner A.R."/>
            <person name="Javad Rahimi M."/>
            <person name="Salim K.A."/>
            <person name="Chan C.M."/>
            <person name="Lim L.B.L."/>
            <person name="Cai F."/>
            <person name="Druzhinina I.S."/>
            <person name="U'Ren J.M."/>
            <person name="Derntl C."/>
        </authorList>
    </citation>
    <scope>NUCLEOTIDE SEQUENCE</scope>
    <source>
        <strain evidence="4">TUCIM 5799</strain>
    </source>
</reference>
<dbReference type="CDD" id="cd08249">
    <property type="entry name" value="enoyl_reductase_like"/>
    <property type="match status" value="1"/>
</dbReference>
<comment type="caution">
    <text evidence="4">The sequence shown here is derived from an EMBL/GenBank/DDBJ whole genome shotgun (WGS) entry which is preliminary data.</text>
</comment>
<dbReference type="Gene3D" id="3.40.50.720">
    <property type="entry name" value="NAD(P)-binding Rossmann-like Domain"/>
    <property type="match status" value="1"/>
</dbReference>
<evidence type="ECO:0000256" key="2">
    <source>
        <dbReference type="ARBA" id="ARBA00023002"/>
    </source>
</evidence>
<evidence type="ECO:0000313" key="4">
    <source>
        <dbReference type="EMBL" id="KAI1860173.1"/>
    </source>
</evidence>
<dbReference type="InterPro" id="IPR036291">
    <property type="entry name" value="NAD(P)-bd_dom_sf"/>
</dbReference>
<sequence>MKEALVSKGPLVQIVDSPVPEPNDDQLLIKVVVSGSNPKDWKLPEMQNLTANAGDDIAGIVEKVGANVYEFKPGDRVAAFHEVKTEGGSYAEYGIAWQHTTFHIPKQTSFEEAAAIPLAAMTAVVGLYQHLALPQPWSLPLPETQTRETPLVIYGASSSVGFYALQLALRSNIHPIICVAGRASEYVRGFIDKSKGDTVIDYREGPEVVVDSIKKALEGKPAIGHVFDAFSESNSAAVIGQVFEQAGDGKTAKFTFTSWGNKPEIPQWVQQNMVFVGSVHMAPQAKDLAYVYFRYIARGLQEGWFRAQRTEVVPGGLNGIQKALENLKNGNASALKYVFRIEETGQLAN</sequence>
<dbReference type="Proteomes" id="UP000829685">
    <property type="component" value="Unassembled WGS sequence"/>
</dbReference>
<dbReference type="EMBL" id="JAFIMR010000032">
    <property type="protein sequence ID" value="KAI1860173.1"/>
    <property type="molecule type" value="Genomic_DNA"/>
</dbReference>
<dbReference type="AlphaFoldDB" id="A0A9Q0AL18"/>
<dbReference type="InterPro" id="IPR011032">
    <property type="entry name" value="GroES-like_sf"/>
</dbReference>
<accession>A0A9Q0AL18</accession>
<dbReference type="Gene3D" id="3.90.180.10">
    <property type="entry name" value="Medium-chain alcohol dehydrogenases, catalytic domain"/>
    <property type="match status" value="1"/>
</dbReference>